<evidence type="ECO:0000256" key="2">
    <source>
        <dbReference type="ARBA" id="ARBA00022722"/>
    </source>
</evidence>
<sequence>MAIATYVFLDLQSNCVPQSNRKVEITELCMLAIKHSHIAKKKKDQEDPRIQHKLQMCFNPKSSLNQNASDTGLTEDLLKNEATFNMEVCQLIKAFIDSLEAPVCLVAHDGFKFHYPLLVQHLNEFGVKLRKDIVCTDSLYAFLEILESEKSGSTKYVKVKVGKKPKKNTISKAKQQYIHIMKGSDSDLVGMRVHINDYKNISDVGNKILKESDREELESNTAENHCIMLMRMVLSKKDQFLSWLENNQSLFSAMPNKL</sequence>
<proteinExistence type="predicted"/>
<evidence type="ECO:0000256" key="4">
    <source>
        <dbReference type="ARBA" id="ARBA00022801"/>
    </source>
</evidence>
<dbReference type="GO" id="GO:0006308">
    <property type="term" value="P:DNA catabolic process"/>
    <property type="evidence" value="ECO:0007669"/>
    <property type="project" value="TreeGrafter"/>
</dbReference>
<dbReference type="InterPro" id="IPR040393">
    <property type="entry name" value="TREX1/2"/>
</dbReference>
<dbReference type="InterPro" id="IPR036397">
    <property type="entry name" value="RNaseH_sf"/>
</dbReference>
<keyword evidence="2" id="KW-0540">Nuclease</keyword>
<organism evidence="7">
    <name type="scientific">Spodoptera frugiperda</name>
    <name type="common">Fall armyworm</name>
    <dbReference type="NCBI Taxonomy" id="7108"/>
    <lineage>
        <taxon>Eukaryota</taxon>
        <taxon>Metazoa</taxon>
        <taxon>Ecdysozoa</taxon>
        <taxon>Arthropoda</taxon>
        <taxon>Hexapoda</taxon>
        <taxon>Insecta</taxon>
        <taxon>Pterygota</taxon>
        <taxon>Neoptera</taxon>
        <taxon>Endopterygota</taxon>
        <taxon>Lepidoptera</taxon>
        <taxon>Glossata</taxon>
        <taxon>Ditrysia</taxon>
        <taxon>Noctuoidea</taxon>
        <taxon>Noctuidae</taxon>
        <taxon>Amphipyrinae</taxon>
        <taxon>Spodoptera</taxon>
    </lineage>
</organism>
<dbReference type="AlphaFoldDB" id="A0A2H1W8G4"/>
<evidence type="ECO:0000313" key="7">
    <source>
        <dbReference type="EMBL" id="SOQ48784.1"/>
    </source>
</evidence>
<dbReference type="InterPro" id="IPR012337">
    <property type="entry name" value="RNaseH-like_sf"/>
</dbReference>
<gene>
    <name evidence="7" type="ORF">SFRICE_002342</name>
</gene>
<dbReference type="Gene3D" id="3.30.420.10">
    <property type="entry name" value="Ribonuclease H-like superfamily/Ribonuclease H"/>
    <property type="match status" value="1"/>
</dbReference>
<evidence type="ECO:0000256" key="5">
    <source>
        <dbReference type="ARBA" id="ARBA00022839"/>
    </source>
</evidence>
<dbReference type="SUPFAM" id="SSF53098">
    <property type="entry name" value="Ribonuclease H-like"/>
    <property type="match status" value="1"/>
</dbReference>
<accession>A0A2H1W8G4</accession>
<comment type="cofactor">
    <cofactor evidence="1">
        <name>Mg(2+)</name>
        <dbReference type="ChEBI" id="CHEBI:18420"/>
    </cofactor>
</comment>
<dbReference type="GO" id="GO:0003676">
    <property type="term" value="F:nucleic acid binding"/>
    <property type="evidence" value="ECO:0007669"/>
    <property type="project" value="InterPro"/>
</dbReference>
<keyword evidence="3" id="KW-0479">Metal-binding</keyword>
<dbReference type="EMBL" id="ODYU01006705">
    <property type="protein sequence ID" value="SOQ48784.1"/>
    <property type="molecule type" value="Genomic_DNA"/>
</dbReference>
<dbReference type="GO" id="GO:0046872">
    <property type="term" value="F:metal ion binding"/>
    <property type="evidence" value="ECO:0007669"/>
    <property type="project" value="UniProtKB-KW"/>
</dbReference>
<evidence type="ECO:0000256" key="1">
    <source>
        <dbReference type="ARBA" id="ARBA00001946"/>
    </source>
</evidence>
<dbReference type="PANTHER" id="PTHR13058:SF19">
    <property type="entry name" value="LD40940P"/>
    <property type="match status" value="1"/>
</dbReference>
<dbReference type="GO" id="GO:0008296">
    <property type="term" value="F:3'-5'-DNA exonuclease activity"/>
    <property type="evidence" value="ECO:0007669"/>
    <property type="project" value="TreeGrafter"/>
</dbReference>
<keyword evidence="6" id="KW-0460">Magnesium</keyword>
<evidence type="ECO:0000256" key="3">
    <source>
        <dbReference type="ARBA" id="ARBA00022723"/>
    </source>
</evidence>
<protein>
    <submittedName>
        <fullName evidence="7">SFRICE_002342</fullName>
    </submittedName>
</protein>
<name>A0A2H1W8G4_SPOFR</name>
<dbReference type="OrthoDB" id="10250935at2759"/>
<keyword evidence="5" id="KW-0269">Exonuclease</keyword>
<keyword evidence="4" id="KW-0378">Hydrolase</keyword>
<evidence type="ECO:0000256" key="6">
    <source>
        <dbReference type="ARBA" id="ARBA00022842"/>
    </source>
</evidence>
<reference evidence="7" key="1">
    <citation type="submission" date="2016-07" db="EMBL/GenBank/DDBJ databases">
        <authorList>
            <person name="Bretaudeau A."/>
        </authorList>
    </citation>
    <scope>NUCLEOTIDE SEQUENCE</scope>
    <source>
        <strain evidence="7">Rice</strain>
        <tissue evidence="7">Whole body</tissue>
    </source>
</reference>
<dbReference type="PANTHER" id="PTHR13058">
    <property type="entry name" value="THREE PRIME REPAIR EXONUCLEASE 1, 2"/>
    <property type="match status" value="1"/>
</dbReference>
<dbReference type="GO" id="GO:0005737">
    <property type="term" value="C:cytoplasm"/>
    <property type="evidence" value="ECO:0007669"/>
    <property type="project" value="TreeGrafter"/>
</dbReference>